<gene>
    <name evidence="2" type="ORF">TRIADDRAFT_61152</name>
</gene>
<keyword evidence="1" id="KW-1133">Transmembrane helix</keyword>
<dbReference type="AlphaFoldDB" id="B3SA67"/>
<protein>
    <submittedName>
        <fullName evidence="2">Uncharacterized protein</fullName>
    </submittedName>
</protein>
<evidence type="ECO:0000256" key="1">
    <source>
        <dbReference type="SAM" id="Phobius"/>
    </source>
</evidence>
<dbReference type="KEGG" id="tad:TRIADDRAFT_61152"/>
<name>B3SA67_TRIAD</name>
<keyword evidence="1" id="KW-0472">Membrane</keyword>
<accession>B3SA67</accession>
<dbReference type="EMBL" id="DS985260">
    <property type="protein sequence ID" value="EDV20383.1"/>
    <property type="molecule type" value="Genomic_DNA"/>
</dbReference>
<reference evidence="2 3" key="1">
    <citation type="journal article" date="2008" name="Nature">
        <title>The Trichoplax genome and the nature of placozoans.</title>
        <authorList>
            <person name="Srivastava M."/>
            <person name="Begovic E."/>
            <person name="Chapman J."/>
            <person name="Putnam N.H."/>
            <person name="Hellsten U."/>
            <person name="Kawashima T."/>
            <person name="Kuo A."/>
            <person name="Mitros T."/>
            <person name="Salamov A."/>
            <person name="Carpenter M.L."/>
            <person name="Signorovitch A.Y."/>
            <person name="Moreno M.A."/>
            <person name="Kamm K."/>
            <person name="Grimwood J."/>
            <person name="Schmutz J."/>
            <person name="Shapiro H."/>
            <person name="Grigoriev I.V."/>
            <person name="Buss L.W."/>
            <person name="Schierwater B."/>
            <person name="Dellaporta S.L."/>
            <person name="Rokhsar D.S."/>
        </authorList>
    </citation>
    <scope>NUCLEOTIDE SEQUENCE [LARGE SCALE GENOMIC DNA]</scope>
    <source>
        <strain evidence="2 3">Grell-BS-1999</strain>
    </source>
</reference>
<evidence type="ECO:0000313" key="2">
    <source>
        <dbReference type="EMBL" id="EDV20383.1"/>
    </source>
</evidence>
<dbReference type="Proteomes" id="UP000009022">
    <property type="component" value="Unassembled WGS sequence"/>
</dbReference>
<dbReference type="RefSeq" id="XP_002117077.1">
    <property type="nucleotide sequence ID" value="XM_002117041.1"/>
</dbReference>
<keyword evidence="1" id="KW-0812">Transmembrane</keyword>
<dbReference type="InParanoid" id="B3SA67"/>
<proteinExistence type="predicted"/>
<dbReference type="HOGENOM" id="CLU_1867726_0_0_1"/>
<dbReference type="CTD" id="6758290"/>
<dbReference type="GeneID" id="6758290"/>
<evidence type="ECO:0000313" key="3">
    <source>
        <dbReference type="Proteomes" id="UP000009022"/>
    </source>
</evidence>
<organism evidence="2 3">
    <name type="scientific">Trichoplax adhaerens</name>
    <name type="common">Trichoplax reptans</name>
    <dbReference type="NCBI Taxonomy" id="10228"/>
    <lineage>
        <taxon>Eukaryota</taxon>
        <taxon>Metazoa</taxon>
        <taxon>Placozoa</taxon>
        <taxon>Uniplacotomia</taxon>
        <taxon>Trichoplacea</taxon>
        <taxon>Trichoplacidae</taxon>
        <taxon>Trichoplax</taxon>
    </lineage>
</organism>
<keyword evidence="3" id="KW-1185">Reference proteome</keyword>
<sequence length="137" mass="14832">MASDSFQYGQLEEDLNQISGLKSLVLEGRYRHASFGLAISLFVTGLISSIIGGIGYMMPGYETNFSIVIGQDVWIGLINARTMYYENTTNPNQAATLQQPSGQPGAIIMPSNRLVNLNQETSGAYTILSEATDNSNS</sequence>
<feature type="transmembrane region" description="Helical" evidence="1">
    <location>
        <begin position="33"/>
        <end position="56"/>
    </location>
</feature>